<sequence length="147" mass="16544">MALEYRQTQTLHQHRHIQSTERNETLSSLSPHDSLYTVSTPCQFGPSPFLHAEAKKRKKEKGKRKNPSISSSIRTPMKTPSIPQRRDRMSGVGKKKQQTPPSTSRTPSIPTRWLAPPPYPSSRERETHPSGRNEYLAPDTSASASKA</sequence>
<evidence type="ECO:0000313" key="2">
    <source>
        <dbReference type="EMBL" id="RAK73819.1"/>
    </source>
</evidence>
<dbReference type="VEuPathDB" id="FungiDB:BO72DRAFT_451345"/>
<keyword evidence="3" id="KW-1185">Reference proteome</keyword>
<gene>
    <name evidence="2" type="ORF">BO72DRAFT_451345</name>
</gene>
<evidence type="ECO:0000313" key="3">
    <source>
        <dbReference type="Proteomes" id="UP000249789"/>
    </source>
</evidence>
<protein>
    <submittedName>
        <fullName evidence="2">Uncharacterized protein</fullName>
    </submittedName>
</protein>
<feature type="region of interest" description="Disordered" evidence="1">
    <location>
        <begin position="1"/>
        <end position="147"/>
    </location>
</feature>
<organism evidence="2 3">
    <name type="scientific">Aspergillus fijiensis CBS 313.89</name>
    <dbReference type="NCBI Taxonomy" id="1448319"/>
    <lineage>
        <taxon>Eukaryota</taxon>
        <taxon>Fungi</taxon>
        <taxon>Dikarya</taxon>
        <taxon>Ascomycota</taxon>
        <taxon>Pezizomycotina</taxon>
        <taxon>Eurotiomycetes</taxon>
        <taxon>Eurotiomycetidae</taxon>
        <taxon>Eurotiales</taxon>
        <taxon>Aspergillaceae</taxon>
        <taxon>Aspergillus</taxon>
    </lineage>
</organism>
<dbReference type="Proteomes" id="UP000249789">
    <property type="component" value="Unassembled WGS sequence"/>
</dbReference>
<name>A0A8G1VYA1_9EURO</name>
<feature type="compositionally biased region" description="Basic and acidic residues" evidence="1">
    <location>
        <begin position="122"/>
        <end position="131"/>
    </location>
</feature>
<feature type="compositionally biased region" description="Polar residues" evidence="1">
    <location>
        <begin position="25"/>
        <end position="42"/>
    </location>
</feature>
<proteinExistence type="predicted"/>
<accession>A0A8G1VYA1</accession>
<reference evidence="2 3" key="1">
    <citation type="submission" date="2018-02" db="EMBL/GenBank/DDBJ databases">
        <title>The genomes of Aspergillus section Nigri reveals drivers in fungal speciation.</title>
        <authorList>
            <consortium name="DOE Joint Genome Institute"/>
            <person name="Vesth T.C."/>
            <person name="Nybo J."/>
            <person name="Theobald S."/>
            <person name="Brandl J."/>
            <person name="Frisvad J.C."/>
            <person name="Nielsen K.F."/>
            <person name="Lyhne E.K."/>
            <person name="Kogle M.E."/>
            <person name="Kuo A."/>
            <person name="Riley R."/>
            <person name="Clum A."/>
            <person name="Nolan M."/>
            <person name="Lipzen A."/>
            <person name="Salamov A."/>
            <person name="Henrissat B."/>
            <person name="Wiebenga A."/>
            <person name="De vries R.P."/>
            <person name="Grigoriev I.V."/>
            <person name="Mortensen U.H."/>
            <person name="Andersen M.R."/>
            <person name="Baker S.E."/>
        </authorList>
    </citation>
    <scope>NUCLEOTIDE SEQUENCE [LARGE SCALE GENOMIC DNA]</scope>
    <source>
        <strain evidence="2 3">CBS 313.89</strain>
    </source>
</reference>
<feature type="compositionally biased region" description="Low complexity" evidence="1">
    <location>
        <begin position="99"/>
        <end position="112"/>
    </location>
</feature>
<feature type="compositionally biased region" description="Basic residues" evidence="1">
    <location>
        <begin position="54"/>
        <end position="66"/>
    </location>
</feature>
<feature type="compositionally biased region" description="Polar residues" evidence="1">
    <location>
        <begin position="1"/>
        <end position="11"/>
    </location>
</feature>
<evidence type="ECO:0000256" key="1">
    <source>
        <dbReference type="SAM" id="MobiDB-lite"/>
    </source>
</evidence>
<dbReference type="RefSeq" id="XP_040797829.1">
    <property type="nucleotide sequence ID" value="XM_040945462.1"/>
</dbReference>
<dbReference type="AlphaFoldDB" id="A0A8G1VYA1"/>
<dbReference type="GeneID" id="63862795"/>
<dbReference type="EMBL" id="KZ824675">
    <property type="protein sequence ID" value="RAK73819.1"/>
    <property type="molecule type" value="Genomic_DNA"/>
</dbReference>